<accession>A0A175YPT2</accession>
<comment type="caution">
    <text evidence="15">The sequence shown here is derived from an EMBL/GenBank/DDBJ whole genome shotgun (WGS) entry which is preliminary data.</text>
</comment>
<evidence type="ECO:0000256" key="3">
    <source>
        <dbReference type="ARBA" id="ARBA00007737"/>
    </source>
</evidence>
<dbReference type="InterPro" id="IPR019378">
    <property type="entry name" value="GDP-Fuc_O-FucTrfase"/>
</dbReference>
<dbReference type="OMA" id="HECISGF"/>
<evidence type="ECO:0000256" key="7">
    <source>
        <dbReference type="ARBA" id="ARBA00022968"/>
    </source>
</evidence>
<evidence type="ECO:0000256" key="12">
    <source>
        <dbReference type="ARBA" id="ARBA00023277"/>
    </source>
</evidence>
<feature type="transmembrane region" description="Helical" evidence="14">
    <location>
        <begin position="28"/>
        <end position="52"/>
    </location>
</feature>
<keyword evidence="8 14" id="KW-1133">Transmembrane helix</keyword>
<keyword evidence="12" id="KW-0119">Carbohydrate metabolism</keyword>
<proteinExistence type="inferred from homology"/>
<evidence type="ECO:0000256" key="5">
    <source>
        <dbReference type="ARBA" id="ARBA00022679"/>
    </source>
</evidence>
<gene>
    <name evidence="15" type="ORF">DCAR_027437</name>
</gene>
<dbReference type="PIRSF" id="PIRSF009360">
    <property type="entry name" value="UCP009360"/>
    <property type="match status" value="1"/>
</dbReference>
<keyword evidence="10" id="KW-0325">Glycoprotein</keyword>
<dbReference type="CDD" id="cd11299">
    <property type="entry name" value="O-FucT_plant"/>
    <property type="match status" value="1"/>
</dbReference>
<organism evidence="15">
    <name type="scientific">Daucus carota subsp. sativus</name>
    <name type="common">Carrot</name>
    <dbReference type="NCBI Taxonomy" id="79200"/>
    <lineage>
        <taxon>Eukaryota</taxon>
        <taxon>Viridiplantae</taxon>
        <taxon>Streptophyta</taxon>
        <taxon>Embryophyta</taxon>
        <taxon>Tracheophyta</taxon>
        <taxon>Spermatophyta</taxon>
        <taxon>Magnoliopsida</taxon>
        <taxon>eudicotyledons</taxon>
        <taxon>Gunneridae</taxon>
        <taxon>Pentapetalae</taxon>
        <taxon>asterids</taxon>
        <taxon>campanulids</taxon>
        <taxon>Apiales</taxon>
        <taxon>Apiaceae</taxon>
        <taxon>Apioideae</taxon>
        <taxon>Scandiceae</taxon>
        <taxon>Daucinae</taxon>
        <taxon>Daucus</taxon>
        <taxon>Daucus sect. Daucus</taxon>
    </lineage>
</organism>
<dbReference type="GO" id="GO:0006004">
    <property type="term" value="P:fucose metabolic process"/>
    <property type="evidence" value="ECO:0007669"/>
    <property type="project" value="UniProtKB-KW"/>
</dbReference>
<keyword evidence="6 14" id="KW-0812">Transmembrane</keyword>
<keyword evidence="11" id="KW-0294">Fucose metabolism</keyword>
<evidence type="ECO:0000256" key="6">
    <source>
        <dbReference type="ARBA" id="ARBA00022692"/>
    </source>
</evidence>
<dbReference type="GO" id="GO:0016757">
    <property type="term" value="F:glycosyltransferase activity"/>
    <property type="evidence" value="ECO:0007669"/>
    <property type="project" value="UniProtKB-KW"/>
</dbReference>
<evidence type="ECO:0000256" key="11">
    <source>
        <dbReference type="ARBA" id="ARBA00023253"/>
    </source>
</evidence>
<dbReference type="GO" id="GO:0009507">
    <property type="term" value="C:chloroplast"/>
    <property type="evidence" value="ECO:0007669"/>
    <property type="project" value="TreeGrafter"/>
</dbReference>
<evidence type="ECO:0000256" key="1">
    <source>
        <dbReference type="ARBA" id="ARBA00004606"/>
    </source>
</evidence>
<dbReference type="Pfam" id="PF10250">
    <property type="entry name" value="O-FucT"/>
    <property type="match status" value="2"/>
</dbReference>
<evidence type="ECO:0000256" key="10">
    <source>
        <dbReference type="ARBA" id="ARBA00023180"/>
    </source>
</evidence>
<evidence type="ECO:0000256" key="14">
    <source>
        <dbReference type="SAM" id="Phobius"/>
    </source>
</evidence>
<name>A0A175YPT2_DAUCS</name>
<comment type="pathway">
    <text evidence="2">Glycan metabolism.</text>
</comment>
<dbReference type="InterPro" id="IPR024709">
    <property type="entry name" value="FucosylTrfase_pln"/>
</dbReference>
<evidence type="ECO:0000256" key="8">
    <source>
        <dbReference type="ARBA" id="ARBA00022989"/>
    </source>
</evidence>
<reference evidence="15" key="1">
    <citation type="journal article" date="2016" name="Nat. Genet.">
        <title>A high-quality carrot genome assembly provides new insights into carotenoid accumulation and asterid genome evolution.</title>
        <authorList>
            <person name="Iorizzo M."/>
            <person name="Ellison S."/>
            <person name="Senalik D."/>
            <person name="Zeng P."/>
            <person name="Satapoomin P."/>
            <person name="Huang J."/>
            <person name="Bowman M."/>
            <person name="Iovene M."/>
            <person name="Sanseverino W."/>
            <person name="Cavagnaro P."/>
            <person name="Yildiz M."/>
            <person name="Macko-Podgorni A."/>
            <person name="Moranska E."/>
            <person name="Grzebelus E."/>
            <person name="Grzebelus D."/>
            <person name="Ashrafi H."/>
            <person name="Zheng Z."/>
            <person name="Cheng S."/>
            <person name="Spooner D."/>
            <person name="Van Deynze A."/>
            <person name="Simon P."/>
        </authorList>
    </citation>
    <scope>NUCLEOTIDE SEQUENCE [LARGE SCALE GENOMIC DNA]</scope>
    <source>
        <tissue evidence="15">Leaf</tissue>
    </source>
</reference>
<sequence>MDVRHETSEMKYDKFSGQVTRRTRLRVWFVRICFCILIWTLLVQLVTVGGLWHPNLLTRSLNRRNKYNMLSIEENVVQSTPSLPPARNYSSNGYLKVSCNGGLNQMRAAICDMVTVARLLNVTLIVPELDKTSFWADHSNFEDVFDVKHFIDSLRDEVRIVKRLPKKFVKIYGYQPLEMAPVSWSNEKYYLQRILPLFEKHKLIHFKKTDARYAFPRWREKDIVSEERRLQGQCPLTPEEASLVLVALDFDRETQIYIASGEIYGSERRLDQLRVSFPLIVKKETLLDHEDLQQFQNHSSQMAALDFIVSISSSVFIPTYDGNMAKIVEGHRRYLGFRKTLQLNRRKIVELIDLHKNNTLSWDEFSAALKSTHKKKVGEPSHRKVMKSKPKEEDYFYANPHECLCEKPRCINLSHAENVSKNY</sequence>
<dbReference type="STRING" id="79200.A0A175YPT2"/>
<evidence type="ECO:0000256" key="2">
    <source>
        <dbReference type="ARBA" id="ARBA00004881"/>
    </source>
</evidence>
<keyword evidence="5" id="KW-0808">Transferase</keyword>
<keyword evidence="4" id="KW-0328">Glycosyltransferase</keyword>
<dbReference type="PANTHER" id="PTHR31741:SF51">
    <property type="entry name" value="RHAMNOGALACTURONAN I RHAMNOSYLTRANSFERASE 1"/>
    <property type="match status" value="1"/>
</dbReference>
<dbReference type="Gramene" id="KZM85141">
    <property type="protein sequence ID" value="KZM85141"/>
    <property type="gene ID" value="DCAR_027437"/>
</dbReference>
<dbReference type="PANTHER" id="PTHR31741">
    <property type="entry name" value="OS02G0726500 PROTEIN-RELATED"/>
    <property type="match status" value="1"/>
</dbReference>
<evidence type="ECO:0000256" key="13">
    <source>
        <dbReference type="ARBA" id="ARBA00030350"/>
    </source>
</evidence>
<evidence type="ECO:0000313" key="15">
    <source>
        <dbReference type="EMBL" id="KZM85141.1"/>
    </source>
</evidence>
<evidence type="ECO:0000256" key="4">
    <source>
        <dbReference type="ARBA" id="ARBA00022676"/>
    </source>
</evidence>
<keyword evidence="7" id="KW-0735">Signal-anchor</keyword>
<evidence type="ECO:0000256" key="9">
    <source>
        <dbReference type="ARBA" id="ARBA00023136"/>
    </source>
</evidence>
<protein>
    <recommendedName>
        <fullName evidence="13">O-fucosyltransferase family protein</fullName>
    </recommendedName>
</protein>
<dbReference type="GO" id="GO:0016020">
    <property type="term" value="C:membrane"/>
    <property type="evidence" value="ECO:0007669"/>
    <property type="project" value="UniProtKB-SubCell"/>
</dbReference>
<comment type="similarity">
    <text evidence="3">Belongs to the glycosyltransferase GT106 family.</text>
</comment>
<dbReference type="AlphaFoldDB" id="A0A175YPT2"/>
<dbReference type="EMBL" id="LNRQ01000008">
    <property type="protein sequence ID" value="KZM85141.1"/>
    <property type="molecule type" value="Genomic_DNA"/>
</dbReference>
<comment type="subcellular location">
    <subcellularLocation>
        <location evidence="1">Membrane</location>
        <topology evidence="1">Single-pass type II membrane protein</topology>
    </subcellularLocation>
</comment>
<keyword evidence="9 14" id="KW-0472">Membrane</keyword>